<feature type="transmembrane region" description="Helical" evidence="1">
    <location>
        <begin position="33"/>
        <end position="50"/>
    </location>
</feature>
<feature type="transmembrane region" description="Helical" evidence="1">
    <location>
        <begin position="339"/>
        <end position="358"/>
    </location>
</feature>
<dbReference type="Proteomes" id="UP000516439">
    <property type="component" value="Chromosome"/>
</dbReference>
<feature type="transmembrane region" description="Helical" evidence="1">
    <location>
        <begin position="210"/>
        <end position="232"/>
    </location>
</feature>
<feature type="transmembrane region" description="Helical" evidence="1">
    <location>
        <begin position="173"/>
        <end position="198"/>
    </location>
</feature>
<feature type="transmembrane region" description="Helical" evidence="1">
    <location>
        <begin position="259"/>
        <end position="277"/>
    </location>
</feature>
<feature type="transmembrane region" description="Helical" evidence="1">
    <location>
        <begin position="313"/>
        <end position="332"/>
    </location>
</feature>
<dbReference type="EMBL" id="CP061171">
    <property type="protein sequence ID" value="QNR83911.1"/>
    <property type="molecule type" value="Genomic_DNA"/>
</dbReference>
<keyword evidence="3" id="KW-1185">Reference proteome</keyword>
<gene>
    <name evidence="2" type="ORF">H9N25_18570</name>
</gene>
<evidence type="ECO:0000313" key="2">
    <source>
        <dbReference type="EMBL" id="QNR83911.1"/>
    </source>
</evidence>
<protein>
    <submittedName>
        <fullName evidence="2">EpsG family protein</fullName>
    </submittedName>
</protein>
<organism evidence="2 3">
    <name type="scientific">Pedobacter riviphilus</name>
    <dbReference type="NCBI Taxonomy" id="2766984"/>
    <lineage>
        <taxon>Bacteria</taxon>
        <taxon>Pseudomonadati</taxon>
        <taxon>Bacteroidota</taxon>
        <taxon>Sphingobacteriia</taxon>
        <taxon>Sphingobacteriales</taxon>
        <taxon>Sphingobacteriaceae</taxon>
        <taxon>Pedobacter</taxon>
    </lineage>
</organism>
<keyword evidence="1" id="KW-0472">Membrane</keyword>
<reference evidence="2 3" key="1">
    <citation type="submission" date="2020-09" db="EMBL/GenBank/DDBJ databases">
        <title>Pedobacter sp. SW-16 isolated from soil near Yeocheon.</title>
        <authorList>
            <person name="Im H.S."/>
            <person name="Joung Y."/>
            <person name="Lee S.-S."/>
        </authorList>
    </citation>
    <scope>NUCLEOTIDE SEQUENCE [LARGE SCALE GENOMIC DNA]</scope>
    <source>
        <strain evidence="2 3">SW-16</strain>
    </source>
</reference>
<name>A0ABX6TEJ0_9SPHI</name>
<feature type="transmembrane region" description="Helical" evidence="1">
    <location>
        <begin position="289"/>
        <end position="307"/>
    </location>
</feature>
<keyword evidence="1" id="KW-0812">Transmembrane</keyword>
<dbReference type="Pfam" id="PF14897">
    <property type="entry name" value="EpsG"/>
    <property type="match status" value="1"/>
</dbReference>
<feature type="transmembrane region" description="Helical" evidence="1">
    <location>
        <begin position="101"/>
        <end position="118"/>
    </location>
</feature>
<evidence type="ECO:0000313" key="3">
    <source>
        <dbReference type="Proteomes" id="UP000516439"/>
    </source>
</evidence>
<accession>A0ABX6TEJ0</accession>
<evidence type="ECO:0000256" key="1">
    <source>
        <dbReference type="SAM" id="Phobius"/>
    </source>
</evidence>
<keyword evidence="1" id="KW-1133">Transmembrane helix</keyword>
<proteinExistence type="predicted"/>
<dbReference type="RefSeq" id="WP_190326832.1">
    <property type="nucleotide sequence ID" value="NZ_CP061171.1"/>
</dbReference>
<feature type="transmembrane region" description="Helical" evidence="1">
    <location>
        <begin position="124"/>
        <end position="143"/>
    </location>
</feature>
<sequence>MLSYILLISVVGFFAFIQSSGFSDLKIVKYKKYLKPLSFVILTVFIGLRYKVGADWFQYLSYYNNVEGLGTIIFNAKNAPYFYDHNWEPAFKLLCAITKSLGISFQGLVLLITTFNLYSLNKFVSKYLSGDACIFIVLFLSLNMLREFDILRQSLAFYILLFAYEYINKNFLKYLLICFLASLFHISALIFVPAYIFFRWRVSRKVLIAIFFMFLGSLIFKFGVLSIIVNIFETILPGDTSAFFFHQIKLYLEFYPVHSNVNFVTLLSLGLLAILILNYKKINTFDPKFIVLFVIFIIISILFAEVGEVQSRFGYFFSTGLVYCVARSLIFYKRYTKMVYVICIVLYSNIKVILPLRLEATLLTYTPYRNYIFYMDQNEATEKEILLRYNKAQELSRDFFNDNIEN</sequence>
<dbReference type="InterPro" id="IPR049458">
    <property type="entry name" value="EpsG-like"/>
</dbReference>